<dbReference type="EMBL" id="LGTL01000030">
    <property type="protein sequence ID" value="KPA74282.1"/>
    <property type="molecule type" value="Genomic_DNA"/>
</dbReference>
<dbReference type="InterPro" id="IPR012677">
    <property type="entry name" value="Nucleotide-bd_a/b_plait_sf"/>
</dbReference>
<feature type="domain" description="RRM" evidence="3">
    <location>
        <begin position="7"/>
        <end position="81"/>
    </location>
</feature>
<keyword evidence="5" id="KW-1185">Reference proteome</keyword>
<dbReference type="AlphaFoldDB" id="A0A0N0VD63"/>
<evidence type="ECO:0000313" key="4">
    <source>
        <dbReference type="EMBL" id="KPA74282.1"/>
    </source>
</evidence>
<evidence type="ECO:0000313" key="5">
    <source>
        <dbReference type="Proteomes" id="UP000037923"/>
    </source>
</evidence>
<keyword evidence="1" id="KW-0694">RNA-binding</keyword>
<dbReference type="EMBL" id="LGTL01000030">
    <property type="protein sequence ID" value="KPA74283.1"/>
    <property type="molecule type" value="Genomic_DNA"/>
</dbReference>
<evidence type="ECO:0000256" key="2">
    <source>
        <dbReference type="SAM" id="MobiDB-lite"/>
    </source>
</evidence>
<gene>
    <name evidence="4" type="ORF">ABB37_09280</name>
</gene>
<accession>A0A0N0VD63</accession>
<dbReference type="PROSITE" id="PS50102">
    <property type="entry name" value="RRM"/>
    <property type="match status" value="1"/>
</dbReference>
<protein>
    <recommendedName>
        <fullName evidence="3">RRM domain-containing protein</fullName>
    </recommendedName>
</protein>
<evidence type="ECO:0000259" key="3">
    <source>
        <dbReference type="PROSITE" id="PS50102"/>
    </source>
</evidence>
<evidence type="ECO:0000256" key="1">
    <source>
        <dbReference type="PROSITE-ProRule" id="PRU00176"/>
    </source>
</evidence>
<reference evidence="4 5" key="1">
    <citation type="submission" date="2015-07" db="EMBL/GenBank/DDBJ databases">
        <title>High-quality genome of monoxenous trypanosomatid Leptomonas pyrrhocoris.</title>
        <authorList>
            <person name="Flegontov P."/>
            <person name="Butenko A."/>
            <person name="Firsov S."/>
            <person name="Vlcek C."/>
            <person name="Logacheva M.D."/>
            <person name="Field M."/>
            <person name="Filatov D."/>
            <person name="Flegontova O."/>
            <person name="Gerasimov E."/>
            <person name="Jackson A.P."/>
            <person name="Kelly S."/>
            <person name="Opperdoes F."/>
            <person name="O'Reilly A."/>
            <person name="Votypka J."/>
            <person name="Yurchenko V."/>
            <person name="Lukes J."/>
        </authorList>
    </citation>
    <scope>NUCLEOTIDE SEQUENCE [LARGE SCALE GENOMIC DNA]</scope>
    <source>
        <strain evidence="4">H10</strain>
    </source>
</reference>
<dbReference type="RefSeq" id="XP_015652721.1">
    <property type="nucleotide sequence ID" value="XM_015808670.1"/>
</dbReference>
<dbReference type="Pfam" id="PF00076">
    <property type="entry name" value="RRM_1"/>
    <property type="match status" value="1"/>
</dbReference>
<dbReference type="SMART" id="SM00360">
    <property type="entry name" value="RRM"/>
    <property type="match status" value="1"/>
</dbReference>
<dbReference type="CDD" id="cd00590">
    <property type="entry name" value="RRM_SF"/>
    <property type="match status" value="1"/>
</dbReference>
<dbReference type="Proteomes" id="UP000037923">
    <property type="component" value="Unassembled WGS sequence"/>
</dbReference>
<dbReference type="InterPro" id="IPR035979">
    <property type="entry name" value="RBD_domain_sf"/>
</dbReference>
<dbReference type="VEuPathDB" id="TriTrypDB:LpyrH10_30_0410"/>
<comment type="caution">
    <text evidence="4">The sequence shown here is derived from an EMBL/GenBank/DDBJ whole genome shotgun (WGS) entry which is preliminary data.</text>
</comment>
<feature type="compositionally biased region" description="Pro residues" evidence="2">
    <location>
        <begin position="92"/>
        <end position="101"/>
    </location>
</feature>
<dbReference type="OrthoDB" id="1875751at2759"/>
<feature type="region of interest" description="Disordered" evidence="2">
    <location>
        <begin position="80"/>
        <end position="145"/>
    </location>
</feature>
<proteinExistence type="predicted"/>
<dbReference type="GO" id="GO:0003723">
    <property type="term" value="F:RNA binding"/>
    <property type="evidence" value="ECO:0007669"/>
    <property type="project" value="UniProtKB-UniRule"/>
</dbReference>
<feature type="compositionally biased region" description="Basic and acidic residues" evidence="2">
    <location>
        <begin position="116"/>
        <end position="132"/>
    </location>
</feature>
<dbReference type="RefSeq" id="XP_015652722.1">
    <property type="nucleotide sequence ID" value="XM_015808671.1"/>
</dbReference>
<dbReference type="GeneID" id="26909563"/>
<feature type="compositionally biased region" description="Polar residues" evidence="2">
    <location>
        <begin position="135"/>
        <end position="145"/>
    </location>
</feature>
<organism evidence="4 5">
    <name type="scientific">Leptomonas pyrrhocoris</name>
    <name type="common">Firebug parasite</name>
    <dbReference type="NCBI Taxonomy" id="157538"/>
    <lineage>
        <taxon>Eukaryota</taxon>
        <taxon>Discoba</taxon>
        <taxon>Euglenozoa</taxon>
        <taxon>Kinetoplastea</taxon>
        <taxon>Metakinetoplastina</taxon>
        <taxon>Trypanosomatida</taxon>
        <taxon>Trypanosomatidae</taxon>
        <taxon>Leishmaniinae</taxon>
        <taxon>Leptomonas</taxon>
    </lineage>
</organism>
<dbReference type="InterPro" id="IPR000504">
    <property type="entry name" value="RRM_dom"/>
</dbReference>
<dbReference type="Gene3D" id="3.30.70.330">
    <property type="match status" value="1"/>
</dbReference>
<sequence length="145" mass="16400">MQGNAPERFFIGGLFRNVTEEHLLAHFQDYGHGICLNISRDNNGKSLGYGWLYFNTVEAERLLKGTHIINGAKIAVSRPEKKPHNNVVASVPIPPQPPVPPKSRVFSQNKSPLLKRPREELHRRSPTHDFRVHISATSQPRISTH</sequence>
<name>A0A0N0VD63_LEPPY</name>
<dbReference type="SUPFAM" id="SSF54928">
    <property type="entry name" value="RNA-binding domain, RBD"/>
    <property type="match status" value="1"/>
</dbReference>